<feature type="transmembrane region" description="Helical" evidence="1">
    <location>
        <begin position="288"/>
        <end position="305"/>
    </location>
</feature>
<dbReference type="AlphaFoldDB" id="A0A644TR45"/>
<feature type="transmembrane region" description="Helical" evidence="1">
    <location>
        <begin position="312"/>
        <end position="329"/>
    </location>
</feature>
<dbReference type="EMBL" id="VSSQ01000046">
    <property type="protein sequence ID" value="MPL69405.1"/>
    <property type="molecule type" value="Genomic_DNA"/>
</dbReference>
<dbReference type="PANTHER" id="PTHR41983">
    <property type="entry name" value="SHORT-CHAIN FATTY ACID TRANSPORTER-RELATED"/>
    <property type="match status" value="1"/>
</dbReference>
<keyword evidence="1" id="KW-0472">Membrane</keyword>
<dbReference type="GO" id="GO:0005886">
    <property type="term" value="C:plasma membrane"/>
    <property type="evidence" value="ECO:0007669"/>
    <property type="project" value="TreeGrafter"/>
</dbReference>
<dbReference type="InterPro" id="IPR006160">
    <property type="entry name" value="SCFA_transpt_AtoE"/>
</dbReference>
<sequence length="485" mass="54132">MLYIIGNTMEETMKKRGGFVVGSPVMGSSIEGPKKQKGIIEAITSFAERYVPDSYVILLLLSFITFGLALAFTPSSPYKVVQSWGTGFWILLEFSMQMALIIVTGFALATTPFCNKMLVALARMPRTSTQVYVWGILISAVSYYLNWGFGLIFAALFTLELARQAELRDIRVHYKLLVAATYSTFMIWHVGLSGSVPLLVATPTHFMVKEMGVIPVGQTLFTSYTLWILLLVMITAIVLFWKVFPPSEESKIQTMRELRPDLLEKSLVVESEKVEITTPSERLTYTPILSYIIGVMFIVYLYYHFVEAQKSLDLNMVNMVFLMLIIFLHKTPANLMKAVKAATPAAWGVLLQFPFYAGIFGMMKFTGLVEVFAGWIISLTTPETFPAFVAVLSNIIGYFIPSGGGKWAVEAPYIIQAGAALGVPHAKTVIAYSFGNDWVNLIQPFWALPFMTVVGLEFRDFVGYTFISWLVVGAVMLLGLTFIPF</sequence>
<accession>A0A644TR45</accession>
<reference evidence="2" key="1">
    <citation type="submission" date="2019-08" db="EMBL/GenBank/DDBJ databases">
        <authorList>
            <person name="Kucharzyk K."/>
            <person name="Murdoch R.W."/>
            <person name="Higgins S."/>
            <person name="Loffler F."/>
        </authorList>
    </citation>
    <scope>NUCLEOTIDE SEQUENCE</scope>
</reference>
<protein>
    <submittedName>
        <fullName evidence="2">Putative short-chain fatty acid transporter</fullName>
    </submittedName>
</protein>
<comment type="caution">
    <text evidence="2">The sequence shown here is derived from an EMBL/GenBank/DDBJ whole genome shotgun (WGS) entry which is preliminary data.</text>
</comment>
<feature type="transmembrane region" description="Helical" evidence="1">
    <location>
        <begin position="461"/>
        <end position="483"/>
    </location>
</feature>
<dbReference type="Pfam" id="PF02667">
    <property type="entry name" value="SCFA_trans"/>
    <property type="match status" value="1"/>
</dbReference>
<feature type="transmembrane region" description="Helical" evidence="1">
    <location>
        <begin position="372"/>
        <end position="400"/>
    </location>
</feature>
<evidence type="ECO:0000256" key="1">
    <source>
        <dbReference type="SAM" id="Phobius"/>
    </source>
</evidence>
<proteinExistence type="predicted"/>
<gene>
    <name evidence="2" type="primary">atoE_1</name>
    <name evidence="2" type="ORF">SDC9_15146</name>
</gene>
<feature type="transmembrane region" description="Helical" evidence="1">
    <location>
        <begin position="55"/>
        <end position="75"/>
    </location>
</feature>
<feature type="transmembrane region" description="Helical" evidence="1">
    <location>
        <begin position="176"/>
        <end position="200"/>
    </location>
</feature>
<dbReference type="PANTHER" id="PTHR41983:SF2">
    <property type="entry name" value="SHORT-CHAIN FATTY ACID TRANSPORTER-RELATED"/>
    <property type="match status" value="1"/>
</dbReference>
<keyword evidence="1" id="KW-0812">Transmembrane</keyword>
<keyword evidence="1" id="KW-1133">Transmembrane helix</keyword>
<evidence type="ECO:0000313" key="2">
    <source>
        <dbReference type="EMBL" id="MPL69405.1"/>
    </source>
</evidence>
<feature type="transmembrane region" description="Helical" evidence="1">
    <location>
        <begin position="87"/>
        <end position="110"/>
    </location>
</feature>
<name>A0A644TR45_9ZZZZ</name>
<feature type="transmembrane region" description="Helical" evidence="1">
    <location>
        <begin position="131"/>
        <end position="156"/>
    </location>
</feature>
<feature type="transmembrane region" description="Helical" evidence="1">
    <location>
        <begin position="221"/>
        <end position="241"/>
    </location>
</feature>
<organism evidence="2">
    <name type="scientific">bioreactor metagenome</name>
    <dbReference type="NCBI Taxonomy" id="1076179"/>
    <lineage>
        <taxon>unclassified sequences</taxon>
        <taxon>metagenomes</taxon>
        <taxon>ecological metagenomes</taxon>
    </lineage>
</organism>